<dbReference type="InterPro" id="IPR032710">
    <property type="entry name" value="NTF2-like_dom_sf"/>
</dbReference>
<gene>
    <name evidence="3" type="ORF">BS329_08905</name>
</gene>
<dbReference type="EMBL" id="MQUQ01000004">
    <property type="protein sequence ID" value="OLZ54626.1"/>
    <property type="molecule type" value="Genomic_DNA"/>
</dbReference>
<dbReference type="AlphaFoldDB" id="A0A1R0KZ50"/>
<dbReference type="Proteomes" id="UP000187486">
    <property type="component" value="Unassembled WGS sequence"/>
</dbReference>
<keyword evidence="4" id="KW-1185">Reference proteome</keyword>
<protein>
    <recommendedName>
        <fullName evidence="2">DUF4440 domain-containing protein</fullName>
    </recommendedName>
</protein>
<dbReference type="OrthoDB" id="5956292at2"/>
<evidence type="ECO:0000313" key="3">
    <source>
        <dbReference type="EMBL" id="OLZ54626.1"/>
    </source>
</evidence>
<dbReference type="RefSeq" id="WP_076157842.1">
    <property type="nucleotide sequence ID" value="NZ_JBEZVB010000060.1"/>
</dbReference>
<feature type="domain" description="DUF4440" evidence="2">
    <location>
        <begin position="86"/>
        <end position="199"/>
    </location>
</feature>
<dbReference type="InterPro" id="IPR027843">
    <property type="entry name" value="DUF4440"/>
</dbReference>
<sequence>MSVEKQQRSQSEKWTDLTKEELDQTIGEFTVEENGAQAAGLTEEQIAETRAAIKKLVADATTISDKYIKIKGLAKSSGKPVAELIDQAEVDADRALLNHLVGEEYRLVAPHGEIVGKQRCIDRMMSGAIRPQALGRDGFETTEDVLQVHGNTAVYTGTFSMQGKWLTEDEGTGQITEKPREFTYRTIHTYTFRDGRWQLTASQMTDAPKPKVRFATGPGTDRPADWRPED</sequence>
<dbReference type="Gene3D" id="3.10.450.50">
    <property type="match status" value="1"/>
</dbReference>
<dbReference type="Pfam" id="PF14534">
    <property type="entry name" value="DUF4440"/>
    <property type="match status" value="1"/>
</dbReference>
<organism evidence="3 4">
    <name type="scientific">Amycolatopsis coloradensis</name>
    <dbReference type="NCBI Taxonomy" id="76021"/>
    <lineage>
        <taxon>Bacteria</taxon>
        <taxon>Bacillati</taxon>
        <taxon>Actinomycetota</taxon>
        <taxon>Actinomycetes</taxon>
        <taxon>Pseudonocardiales</taxon>
        <taxon>Pseudonocardiaceae</taxon>
        <taxon>Amycolatopsis</taxon>
    </lineage>
</organism>
<accession>A0A1R0KZ50</accession>
<comment type="caution">
    <text evidence="3">The sequence shown here is derived from an EMBL/GenBank/DDBJ whole genome shotgun (WGS) entry which is preliminary data.</text>
</comment>
<evidence type="ECO:0000256" key="1">
    <source>
        <dbReference type="SAM" id="MobiDB-lite"/>
    </source>
</evidence>
<reference evidence="3 4" key="1">
    <citation type="submission" date="2016-01" db="EMBL/GenBank/DDBJ databases">
        <title>Amycolatopsis coloradensis genome sequencing and assembly.</title>
        <authorList>
            <person name="Mayilraj S."/>
        </authorList>
    </citation>
    <scope>NUCLEOTIDE SEQUENCE [LARGE SCALE GENOMIC DNA]</scope>
    <source>
        <strain evidence="3 4">DSM 44225</strain>
    </source>
</reference>
<feature type="region of interest" description="Disordered" evidence="1">
    <location>
        <begin position="202"/>
        <end position="230"/>
    </location>
</feature>
<dbReference type="SUPFAM" id="SSF54427">
    <property type="entry name" value="NTF2-like"/>
    <property type="match status" value="1"/>
</dbReference>
<proteinExistence type="predicted"/>
<evidence type="ECO:0000259" key="2">
    <source>
        <dbReference type="Pfam" id="PF14534"/>
    </source>
</evidence>
<feature type="region of interest" description="Disordered" evidence="1">
    <location>
        <begin position="1"/>
        <end position="20"/>
    </location>
</feature>
<evidence type="ECO:0000313" key="4">
    <source>
        <dbReference type="Proteomes" id="UP000187486"/>
    </source>
</evidence>
<dbReference type="STRING" id="76021.BS329_08905"/>
<name>A0A1R0KZ50_9PSEU</name>